<dbReference type="AlphaFoldDB" id="A0A381VKS5"/>
<feature type="transmembrane region" description="Helical" evidence="5">
    <location>
        <begin position="367"/>
        <end position="390"/>
    </location>
</feature>
<feature type="transmembrane region" description="Helical" evidence="5">
    <location>
        <begin position="396"/>
        <end position="415"/>
    </location>
</feature>
<dbReference type="InterPro" id="IPR011701">
    <property type="entry name" value="MFS"/>
</dbReference>
<dbReference type="CDD" id="cd17319">
    <property type="entry name" value="MFS_ExuT_GudP_like"/>
    <property type="match status" value="1"/>
</dbReference>
<comment type="subcellular location">
    <subcellularLocation>
        <location evidence="1">Membrane</location>
        <topology evidence="1">Multi-pass membrane protein</topology>
    </subcellularLocation>
</comment>
<evidence type="ECO:0000256" key="2">
    <source>
        <dbReference type="ARBA" id="ARBA00022692"/>
    </source>
</evidence>
<proteinExistence type="predicted"/>
<accession>A0A381VKS5</accession>
<gene>
    <name evidence="7" type="ORF">METZ01_LOCUS93793</name>
</gene>
<dbReference type="EMBL" id="UINC01009117">
    <property type="protein sequence ID" value="SVA40939.1"/>
    <property type="molecule type" value="Genomic_DNA"/>
</dbReference>
<dbReference type="SUPFAM" id="SSF103473">
    <property type="entry name" value="MFS general substrate transporter"/>
    <property type="match status" value="1"/>
</dbReference>
<dbReference type="InterPro" id="IPR036259">
    <property type="entry name" value="MFS_trans_sf"/>
</dbReference>
<dbReference type="GO" id="GO:0022857">
    <property type="term" value="F:transmembrane transporter activity"/>
    <property type="evidence" value="ECO:0007669"/>
    <property type="project" value="InterPro"/>
</dbReference>
<dbReference type="Pfam" id="PF07690">
    <property type="entry name" value="MFS_1"/>
    <property type="match status" value="1"/>
</dbReference>
<feature type="transmembrane region" description="Helical" evidence="5">
    <location>
        <begin position="238"/>
        <end position="264"/>
    </location>
</feature>
<feature type="transmembrane region" description="Helical" evidence="5">
    <location>
        <begin position="335"/>
        <end position="355"/>
    </location>
</feature>
<keyword evidence="2 5" id="KW-0812">Transmembrane</keyword>
<dbReference type="InterPro" id="IPR050382">
    <property type="entry name" value="MFS_Na/Anion_cotransporter"/>
</dbReference>
<dbReference type="InterPro" id="IPR020846">
    <property type="entry name" value="MFS_dom"/>
</dbReference>
<reference evidence="7" key="1">
    <citation type="submission" date="2018-05" db="EMBL/GenBank/DDBJ databases">
        <authorList>
            <person name="Lanie J.A."/>
            <person name="Ng W.-L."/>
            <person name="Kazmierczak K.M."/>
            <person name="Andrzejewski T.M."/>
            <person name="Davidsen T.M."/>
            <person name="Wayne K.J."/>
            <person name="Tettelin H."/>
            <person name="Glass J.I."/>
            <person name="Rusch D."/>
            <person name="Podicherti R."/>
            <person name="Tsui H.-C.T."/>
            <person name="Winkler M.E."/>
        </authorList>
    </citation>
    <scope>NUCLEOTIDE SEQUENCE</scope>
</reference>
<protein>
    <recommendedName>
        <fullName evidence="6">Major facilitator superfamily (MFS) profile domain-containing protein</fullName>
    </recommendedName>
</protein>
<evidence type="ECO:0000256" key="5">
    <source>
        <dbReference type="SAM" id="Phobius"/>
    </source>
</evidence>
<feature type="transmembrane region" description="Helical" evidence="5">
    <location>
        <begin position="81"/>
        <end position="114"/>
    </location>
</feature>
<feature type="transmembrane region" description="Helical" evidence="5">
    <location>
        <begin position="307"/>
        <end position="329"/>
    </location>
</feature>
<feature type="transmembrane region" description="Helical" evidence="5">
    <location>
        <begin position="172"/>
        <end position="193"/>
    </location>
</feature>
<feature type="transmembrane region" description="Helical" evidence="5">
    <location>
        <begin position="276"/>
        <end position="295"/>
    </location>
</feature>
<keyword evidence="3 5" id="KW-1133">Transmembrane helix</keyword>
<evidence type="ECO:0000256" key="1">
    <source>
        <dbReference type="ARBA" id="ARBA00004141"/>
    </source>
</evidence>
<feature type="transmembrane region" description="Helical" evidence="5">
    <location>
        <begin position="12"/>
        <end position="29"/>
    </location>
</feature>
<keyword evidence="4 5" id="KW-0472">Membrane</keyword>
<dbReference type="PANTHER" id="PTHR11662:SF399">
    <property type="entry name" value="FI19708P1-RELATED"/>
    <property type="match status" value="1"/>
</dbReference>
<dbReference type="PANTHER" id="PTHR11662">
    <property type="entry name" value="SOLUTE CARRIER FAMILY 17"/>
    <property type="match status" value="1"/>
</dbReference>
<evidence type="ECO:0000256" key="3">
    <source>
        <dbReference type="ARBA" id="ARBA00022989"/>
    </source>
</evidence>
<evidence type="ECO:0000259" key="6">
    <source>
        <dbReference type="PROSITE" id="PS50850"/>
    </source>
</evidence>
<organism evidence="7">
    <name type="scientific">marine metagenome</name>
    <dbReference type="NCBI Taxonomy" id="408172"/>
    <lineage>
        <taxon>unclassified sequences</taxon>
        <taxon>metagenomes</taxon>
        <taxon>ecological metagenomes</taxon>
    </lineage>
</organism>
<name>A0A381VKS5_9ZZZZ</name>
<dbReference type="GO" id="GO:0016020">
    <property type="term" value="C:membrane"/>
    <property type="evidence" value="ECO:0007669"/>
    <property type="project" value="UniProtKB-SubCell"/>
</dbReference>
<feature type="domain" description="Major facilitator superfamily (MFS) profile" evidence="6">
    <location>
        <begin position="13"/>
        <end position="419"/>
    </location>
</feature>
<evidence type="ECO:0000313" key="7">
    <source>
        <dbReference type="EMBL" id="SVA40939.1"/>
    </source>
</evidence>
<dbReference type="Gene3D" id="1.20.1250.20">
    <property type="entry name" value="MFS general substrate transporter like domains"/>
    <property type="match status" value="2"/>
</dbReference>
<sequence>MNNPKPTNIRWRVLFITLVLGYIAYVYRSNLSVIGKFLMDDTGISQIELGWLLSSFIWGYTLFQFPGGLISEKIGPKTTLVLVTLGSSLITIITGLIVMGGFSIALMIPLLFIFRFLLGVFQGPLFPATGGGVIARWFPSGSWALPNGLNSTALALGSASTPPMIVLLTQYFGWQSTFFLISLMGLIGSLIWWKYSTNWPKEHPDVNQKELELIGEPDFNNNQMSWSMVKEVLAEKNVLYSALGYGSMNYVFYIFYSWIFIYLVNIRGFSILEGGLLASLPFLMGAIGATVGGYLCDKLQKRYGVKWGHRIPIIIGLIPSAAFLMFGSITENPYLAVLSLSLCYGFIELTEGPFWSSINFVSKKPQAAGGILNTGGNLGGVIATPLIPIMVAQFDWVIALNSGVVFAFLGVFFFLQVKFDELNDEPQI</sequence>
<evidence type="ECO:0000256" key="4">
    <source>
        <dbReference type="ARBA" id="ARBA00023136"/>
    </source>
</evidence>
<dbReference type="PROSITE" id="PS50850">
    <property type="entry name" value="MFS"/>
    <property type="match status" value="1"/>
</dbReference>